<gene>
    <name evidence="2" type="ORF">K402DRAFT_543</name>
</gene>
<evidence type="ECO:0000313" key="3">
    <source>
        <dbReference type="Proteomes" id="UP000800041"/>
    </source>
</evidence>
<organism evidence="2 3">
    <name type="scientific">Aulographum hederae CBS 113979</name>
    <dbReference type="NCBI Taxonomy" id="1176131"/>
    <lineage>
        <taxon>Eukaryota</taxon>
        <taxon>Fungi</taxon>
        <taxon>Dikarya</taxon>
        <taxon>Ascomycota</taxon>
        <taxon>Pezizomycotina</taxon>
        <taxon>Dothideomycetes</taxon>
        <taxon>Pleosporomycetidae</taxon>
        <taxon>Aulographales</taxon>
        <taxon>Aulographaceae</taxon>
    </lineage>
</organism>
<feature type="region of interest" description="Disordered" evidence="1">
    <location>
        <begin position="1"/>
        <end position="39"/>
    </location>
</feature>
<evidence type="ECO:0000256" key="1">
    <source>
        <dbReference type="SAM" id="MobiDB-lite"/>
    </source>
</evidence>
<keyword evidence="3" id="KW-1185">Reference proteome</keyword>
<proteinExistence type="predicted"/>
<evidence type="ECO:0000313" key="2">
    <source>
        <dbReference type="EMBL" id="KAF1992188.1"/>
    </source>
</evidence>
<dbReference type="AlphaFoldDB" id="A0A6G1HGW9"/>
<reference evidence="2" key="1">
    <citation type="journal article" date="2020" name="Stud. Mycol.">
        <title>101 Dothideomycetes genomes: a test case for predicting lifestyles and emergence of pathogens.</title>
        <authorList>
            <person name="Haridas S."/>
            <person name="Albert R."/>
            <person name="Binder M."/>
            <person name="Bloem J."/>
            <person name="Labutti K."/>
            <person name="Salamov A."/>
            <person name="Andreopoulos B."/>
            <person name="Baker S."/>
            <person name="Barry K."/>
            <person name="Bills G."/>
            <person name="Bluhm B."/>
            <person name="Cannon C."/>
            <person name="Castanera R."/>
            <person name="Culley D."/>
            <person name="Daum C."/>
            <person name="Ezra D."/>
            <person name="Gonzalez J."/>
            <person name="Henrissat B."/>
            <person name="Kuo A."/>
            <person name="Liang C."/>
            <person name="Lipzen A."/>
            <person name="Lutzoni F."/>
            <person name="Magnuson J."/>
            <person name="Mondo S."/>
            <person name="Nolan M."/>
            <person name="Ohm R."/>
            <person name="Pangilinan J."/>
            <person name="Park H.-J."/>
            <person name="Ramirez L."/>
            <person name="Alfaro M."/>
            <person name="Sun H."/>
            <person name="Tritt A."/>
            <person name="Yoshinaga Y."/>
            <person name="Zwiers L.-H."/>
            <person name="Turgeon B."/>
            <person name="Goodwin S."/>
            <person name="Spatafora J."/>
            <person name="Crous P."/>
            <person name="Grigoriev I."/>
        </authorList>
    </citation>
    <scope>NUCLEOTIDE SEQUENCE</scope>
    <source>
        <strain evidence="2">CBS 113979</strain>
    </source>
</reference>
<name>A0A6G1HGW9_9PEZI</name>
<dbReference type="EMBL" id="ML977137">
    <property type="protein sequence ID" value="KAF1992188.1"/>
    <property type="molecule type" value="Genomic_DNA"/>
</dbReference>
<sequence>MERRDELQPRAARGPNAWFGPHRHVDAPKQPRSRWTSPWTSPRRFALRQLGSGEFRLGRSKFLRIATSESRASRASGGSSFGTCHQHNQIVHKQTTRAKSSPVLPHFGQTRCSIRPSGRDPHRVSNTECGTIFRGGTRTREDDDCAVPAPRITDQAVGRVCERMARNLLMIVLPSARHGKALRGGVSI</sequence>
<accession>A0A6G1HGW9</accession>
<dbReference type="Proteomes" id="UP000800041">
    <property type="component" value="Unassembled WGS sequence"/>
</dbReference>
<protein>
    <submittedName>
        <fullName evidence="2">Uncharacterized protein</fullName>
    </submittedName>
</protein>